<sequence length="221" mass="24960">MSLLRRLESCSLERIERMKMIVSEELAGVVQRLRDCENDFNEVANKSYTVKLGKSHGHYELTLDKIESRITRLNVQKEELTEKVKVIEEVWQKQHLEQAQIKIFGSKNRVQAKNIIIFFLIMFVITILAIDLLGIGASGGDANVELEVIDGKVTQANILNMGDGYDSVNIAVKDNNGYGVLLAGQIVEGKLSKIEIIDGGQDYLNPIVEIYPYFENSTLWQ</sequence>
<dbReference type="EMBL" id="UINC01162457">
    <property type="protein sequence ID" value="SVD62223.1"/>
    <property type="molecule type" value="Genomic_DNA"/>
</dbReference>
<protein>
    <submittedName>
        <fullName evidence="3">Uncharacterized protein</fullName>
    </submittedName>
</protein>
<evidence type="ECO:0000313" key="3">
    <source>
        <dbReference type="EMBL" id="SVD62223.1"/>
    </source>
</evidence>
<dbReference type="AlphaFoldDB" id="A0A382WU55"/>
<keyword evidence="1" id="KW-0175">Coiled coil</keyword>
<feature type="coiled-coil region" evidence="1">
    <location>
        <begin position="63"/>
        <end position="90"/>
    </location>
</feature>
<feature type="transmembrane region" description="Helical" evidence="2">
    <location>
        <begin position="115"/>
        <end position="137"/>
    </location>
</feature>
<keyword evidence="2" id="KW-0812">Transmembrane</keyword>
<accession>A0A382WU55</accession>
<name>A0A382WU55_9ZZZZ</name>
<proteinExistence type="predicted"/>
<reference evidence="3" key="1">
    <citation type="submission" date="2018-05" db="EMBL/GenBank/DDBJ databases">
        <authorList>
            <person name="Lanie J.A."/>
            <person name="Ng W.-L."/>
            <person name="Kazmierczak K.M."/>
            <person name="Andrzejewski T.M."/>
            <person name="Davidsen T.M."/>
            <person name="Wayne K.J."/>
            <person name="Tettelin H."/>
            <person name="Glass J.I."/>
            <person name="Rusch D."/>
            <person name="Podicherti R."/>
            <person name="Tsui H.-C.T."/>
            <person name="Winkler M.E."/>
        </authorList>
    </citation>
    <scope>NUCLEOTIDE SEQUENCE</scope>
</reference>
<organism evidence="3">
    <name type="scientific">marine metagenome</name>
    <dbReference type="NCBI Taxonomy" id="408172"/>
    <lineage>
        <taxon>unclassified sequences</taxon>
        <taxon>metagenomes</taxon>
        <taxon>ecological metagenomes</taxon>
    </lineage>
</organism>
<evidence type="ECO:0000256" key="1">
    <source>
        <dbReference type="SAM" id="Coils"/>
    </source>
</evidence>
<keyword evidence="2" id="KW-0472">Membrane</keyword>
<gene>
    <name evidence="3" type="ORF">METZ01_LOCUS415077</name>
</gene>
<evidence type="ECO:0000256" key="2">
    <source>
        <dbReference type="SAM" id="Phobius"/>
    </source>
</evidence>
<keyword evidence="2" id="KW-1133">Transmembrane helix</keyword>
<feature type="non-terminal residue" evidence="3">
    <location>
        <position position="221"/>
    </location>
</feature>